<accession>A0ABP5FXQ8</accession>
<gene>
    <name evidence="1" type="ORF">GCM10009720_16090</name>
</gene>
<evidence type="ECO:0000313" key="1">
    <source>
        <dbReference type="EMBL" id="GAA2036317.1"/>
    </source>
</evidence>
<name>A0ABP5FXQ8_9MICC</name>
<sequence>MSNFIHELSSEPVHQAIPQLLGAIGGQLGQGKLDKAQFFQAVKDLHGIVDELEVLTALHVVTSGEDVQEVAEQAGFGDELIRTCWFIAHPAPVQED</sequence>
<evidence type="ECO:0000313" key="2">
    <source>
        <dbReference type="Proteomes" id="UP001501461"/>
    </source>
</evidence>
<reference evidence="2" key="1">
    <citation type="journal article" date="2019" name="Int. J. Syst. Evol. Microbiol.">
        <title>The Global Catalogue of Microorganisms (GCM) 10K type strain sequencing project: providing services to taxonomists for standard genome sequencing and annotation.</title>
        <authorList>
            <consortium name="The Broad Institute Genomics Platform"/>
            <consortium name="The Broad Institute Genome Sequencing Center for Infectious Disease"/>
            <person name="Wu L."/>
            <person name="Ma J."/>
        </authorList>
    </citation>
    <scope>NUCLEOTIDE SEQUENCE [LARGE SCALE GENOMIC DNA]</scope>
    <source>
        <strain evidence="2">JCM 13595</strain>
    </source>
</reference>
<keyword evidence="2" id="KW-1185">Reference proteome</keyword>
<dbReference type="EMBL" id="BAAAMN010000028">
    <property type="protein sequence ID" value="GAA2036317.1"/>
    <property type="molecule type" value="Genomic_DNA"/>
</dbReference>
<organism evidence="1 2">
    <name type="scientific">Yaniella flava</name>
    <dbReference type="NCBI Taxonomy" id="287930"/>
    <lineage>
        <taxon>Bacteria</taxon>
        <taxon>Bacillati</taxon>
        <taxon>Actinomycetota</taxon>
        <taxon>Actinomycetes</taxon>
        <taxon>Micrococcales</taxon>
        <taxon>Micrococcaceae</taxon>
        <taxon>Yaniella</taxon>
    </lineage>
</organism>
<dbReference type="Proteomes" id="UP001501461">
    <property type="component" value="Unassembled WGS sequence"/>
</dbReference>
<dbReference type="RefSeq" id="WP_343957375.1">
    <property type="nucleotide sequence ID" value="NZ_BAAAMN010000028.1"/>
</dbReference>
<comment type="caution">
    <text evidence="1">The sequence shown here is derived from an EMBL/GenBank/DDBJ whole genome shotgun (WGS) entry which is preliminary data.</text>
</comment>
<proteinExistence type="predicted"/>
<evidence type="ECO:0008006" key="3">
    <source>
        <dbReference type="Google" id="ProtNLM"/>
    </source>
</evidence>
<protein>
    <recommendedName>
        <fullName evidence="3">Nif11 domain-containing protein</fullName>
    </recommendedName>
</protein>